<evidence type="ECO:0000256" key="4">
    <source>
        <dbReference type="ARBA" id="ARBA00023136"/>
    </source>
</evidence>
<feature type="transmembrane region" description="Helical" evidence="5">
    <location>
        <begin position="61"/>
        <end position="78"/>
    </location>
</feature>
<dbReference type="InterPro" id="IPR033881">
    <property type="entry name" value="vWA_BatA_type"/>
</dbReference>
<keyword evidence="8" id="KW-1185">Reference proteome</keyword>
<organism evidence="7 8">
    <name type="scientific">Nonlabens ponticola</name>
    <dbReference type="NCBI Taxonomy" id="2496866"/>
    <lineage>
        <taxon>Bacteria</taxon>
        <taxon>Pseudomonadati</taxon>
        <taxon>Bacteroidota</taxon>
        <taxon>Flavobacteriia</taxon>
        <taxon>Flavobacteriales</taxon>
        <taxon>Flavobacteriaceae</taxon>
        <taxon>Nonlabens</taxon>
    </lineage>
</organism>
<dbReference type="OrthoDB" id="6206554at2"/>
<sequence>MIQWWNRVEFLNPQWFWLLLIIPFLAAYYWWQGRQDNATVKISSLQGFESGTSWLARLRPLLYVLRLLAIALLIVAMARPQTTDTTTKVSTTEGIDIVLAIDVSASMLAKDLKPDRLEATKEVALDFIKGRPTDRIGVVVYAGESYTKTPITTDQSITVRAVEDIEYDNVLQNGTAIGMGLATAVNRLKESESESKVIILMTDGVNNSGFIDPKIASELAVEYGIKVYTIGIGTNGNAYSPVSIKADGSFRFALTPVEIDEQLMKEIASSTGGTYYRATNNKKLAQIYQEIDQLEKTEVEEFKFTDVQEKFRPLVLLALALLSMEMLLRYTLFRTAA</sequence>
<keyword evidence="1" id="KW-1003">Cell membrane</keyword>
<evidence type="ECO:0000256" key="3">
    <source>
        <dbReference type="ARBA" id="ARBA00022989"/>
    </source>
</evidence>
<evidence type="ECO:0000313" key="7">
    <source>
        <dbReference type="EMBL" id="AZQ43072.1"/>
    </source>
</evidence>
<gene>
    <name evidence="7" type="ORF">EJ995_02045</name>
</gene>
<accession>A0A3S9MV65</accession>
<keyword evidence="2 5" id="KW-0812">Transmembrane</keyword>
<dbReference type="PANTHER" id="PTHR22550">
    <property type="entry name" value="SPORE GERMINATION PROTEIN"/>
    <property type="match status" value="1"/>
</dbReference>
<reference evidence="7 8" key="1">
    <citation type="submission" date="2018-12" db="EMBL/GenBank/DDBJ databases">
        <title>Complete genome of Nonlabens sp. MJ115.</title>
        <authorList>
            <person name="Choi H.S."/>
            <person name="Jung J."/>
        </authorList>
    </citation>
    <scope>NUCLEOTIDE SEQUENCE [LARGE SCALE GENOMIC DNA]</scope>
    <source>
        <strain evidence="7 8">MJ115</strain>
    </source>
</reference>
<keyword evidence="4 5" id="KW-0472">Membrane</keyword>
<dbReference type="Gene3D" id="3.40.50.410">
    <property type="entry name" value="von Willebrand factor, type A domain"/>
    <property type="match status" value="1"/>
</dbReference>
<name>A0A3S9MV65_9FLAO</name>
<evidence type="ECO:0000256" key="5">
    <source>
        <dbReference type="SAM" id="Phobius"/>
    </source>
</evidence>
<dbReference type="InterPro" id="IPR024163">
    <property type="entry name" value="Aerotolerance_reg_N"/>
</dbReference>
<dbReference type="RefSeq" id="WP_126445123.1">
    <property type="nucleotide sequence ID" value="NZ_CP034549.1"/>
</dbReference>
<protein>
    <submittedName>
        <fullName evidence="7">VWA domain-containing protein</fullName>
    </submittedName>
</protein>
<dbReference type="KEGG" id="noj:EJ995_02045"/>
<dbReference type="Proteomes" id="UP000279600">
    <property type="component" value="Chromosome"/>
</dbReference>
<dbReference type="InterPro" id="IPR050768">
    <property type="entry name" value="UPF0353/GerABKA_families"/>
</dbReference>
<dbReference type="CDD" id="cd01467">
    <property type="entry name" value="vWA_BatA_type"/>
    <property type="match status" value="1"/>
</dbReference>
<dbReference type="PANTHER" id="PTHR22550:SF5">
    <property type="entry name" value="LEUCINE ZIPPER PROTEIN 4"/>
    <property type="match status" value="1"/>
</dbReference>
<dbReference type="EMBL" id="CP034549">
    <property type="protein sequence ID" value="AZQ43072.1"/>
    <property type="molecule type" value="Genomic_DNA"/>
</dbReference>
<keyword evidence="3 5" id="KW-1133">Transmembrane helix</keyword>
<dbReference type="AlphaFoldDB" id="A0A3S9MV65"/>
<dbReference type="InterPro" id="IPR036465">
    <property type="entry name" value="vWFA_dom_sf"/>
</dbReference>
<evidence type="ECO:0000256" key="1">
    <source>
        <dbReference type="ARBA" id="ARBA00022475"/>
    </source>
</evidence>
<dbReference type="SMART" id="SM00327">
    <property type="entry name" value="VWA"/>
    <property type="match status" value="1"/>
</dbReference>
<evidence type="ECO:0000256" key="2">
    <source>
        <dbReference type="ARBA" id="ARBA00022692"/>
    </source>
</evidence>
<dbReference type="InterPro" id="IPR002035">
    <property type="entry name" value="VWF_A"/>
</dbReference>
<feature type="domain" description="VWFA" evidence="6">
    <location>
        <begin position="96"/>
        <end position="291"/>
    </location>
</feature>
<evidence type="ECO:0000259" key="6">
    <source>
        <dbReference type="PROSITE" id="PS50234"/>
    </source>
</evidence>
<feature type="transmembrane region" description="Helical" evidence="5">
    <location>
        <begin position="14"/>
        <end position="31"/>
    </location>
</feature>
<dbReference type="Pfam" id="PF00092">
    <property type="entry name" value="VWA"/>
    <property type="match status" value="1"/>
</dbReference>
<proteinExistence type="predicted"/>
<evidence type="ECO:0000313" key="8">
    <source>
        <dbReference type="Proteomes" id="UP000279600"/>
    </source>
</evidence>
<dbReference type="PROSITE" id="PS50234">
    <property type="entry name" value="VWFA"/>
    <property type="match status" value="1"/>
</dbReference>
<dbReference type="SUPFAM" id="SSF53300">
    <property type="entry name" value="vWA-like"/>
    <property type="match status" value="1"/>
</dbReference>
<dbReference type="Pfam" id="PF07584">
    <property type="entry name" value="BatA"/>
    <property type="match status" value="1"/>
</dbReference>